<dbReference type="Pfam" id="PF04263">
    <property type="entry name" value="TPK_catalytic"/>
    <property type="match status" value="1"/>
</dbReference>
<dbReference type="Proteomes" id="UP000182521">
    <property type="component" value="Chromosome"/>
</dbReference>
<keyword evidence="4" id="KW-0067">ATP-binding</keyword>
<evidence type="ECO:0000313" key="8">
    <source>
        <dbReference type="Proteomes" id="UP000182521"/>
    </source>
</evidence>
<dbReference type="STRING" id="1542390.KX01_1833"/>
<name>A0A1J0KSK4_9GAMM</name>
<evidence type="ECO:0000256" key="4">
    <source>
        <dbReference type="ARBA" id="ARBA00022840"/>
    </source>
</evidence>
<accession>A0A1J0KSK4</accession>
<dbReference type="Pfam" id="PF04265">
    <property type="entry name" value="TPK_B1_binding"/>
    <property type="match status" value="1"/>
</dbReference>
<keyword evidence="1 7" id="KW-0808">Transferase</keyword>
<keyword evidence="3 7" id="KW-0418">Kinase</keyword>
<dbReference type="EMBL" id="CP009654">
    <property type="protein sequence ID" value="APC96741.1"/>
    <property type="molecule type" value="Genomic_DNA"/>
</dbReference>
<dbReference type="InterPro" id="IPR007371">
    <property type="entry name" value="TPK_catalytic"/>
</dbReference>
<dbReference type="GO" id="GO:0016301">
    <property type="term" value="F:kinase activity"/>
    <property type="evidence" value="ECO:0007669"/>
    <property type="project" value="UniProtKB-KW"/>
</dbReference>
<dbReference type="InterPro" id="IPR036759">
    <property type="entry name" value="TPK_catalytic_sf"/>
</dbReference>
<evidence type="ECO:0000313" key="7">
    <source>
        <dbReference type="EMBL" id="APC96741.1"/>
    </source>
</evidence>
<dbReference type="InterPro" id="IPR007373">
    <property type="entry name" value="Thiamin_PyroPKinase_B1-bd"/>
</dbReference>
<dbReference type="NCBIfam" id="TIGR01378">
    <property type="entry name" value="thi_PPkinase"/>
    <property type="match status" value="1"/>
</dbReference>
<gene>
    <name evidence="7" type="ORF">KX01_1833</name>
</gene>
<dbReference type="EC" id="2.7.6.2" evidence="5"/>
<dbReference type="InterPro" id="IPR006282">
    <property type="entry name" value="Thi_PPkinase"/>
</dbReference>
<dbReference type="GO" id="GO:0009229">
    <property type="term" value="P:thiamine diphosphate biosynthetic process"/>
    <property type="evidence" value="ECO:0007669"/>
    <property type="project" value="InterPro"/>
</dbReference>
<keyword evidence="8" id="KW-1185">Reference proteome</keyword>
<dbReference type="PANTHER" id="PTHR41299:SF1">
    <property type="entry name" value="THIAMINE PYROPHOSPHOKINASE"/>
    <property type="match status" value="1"/>
</dbReference>
<sequence>MNGNINLDFCRDYLKKFSDFNIVCTDGAYEKIRNCNFLYSKIDKVIGDFDSATYIESPIFLRDEDQYKTDFEKALDFLIKREVLDVMAFGGSGGEMDHFLSNMSIAKKYKEKLNLRFVDEFSEYYFIPNEFKISNVNNKMFSIVPFPFANKIYYKGLKYGLSGENLTLGESTGVRNHAIENFVEINYSEGDILLFISHGFYRQARK</sequence>
<dbReference type="GO" id="GO:0030975">
    <property type="term" value="F:thiamine binding"/>
    <property type="evidence" value="ECO:0007669"/>
    <property type="project" value="InterPro"/>
</dbReference>
<dbReference type="SMART" id="SM00983">
    <property type="entry name" value="TPK_B1_binding"/>
    <property type="match status" value="1"/>
</dbReference>
<dbReference type="KEGG" id="frc:KX01_1833"/>
<dbReference type="SUPFAM" id="SSF63999">
    <property type="entry name" value="Thiamin pyrophosphokinase, catalytic domain"/>
    <property type="match status" value="1"/>
</dbReference>
<evidence type="ECO:0000256" key="3">
    <source>
        <dbReference type="ARBA" id="ARBA00022777"/>
    </source>
</evidence>
<dbReference type="CDD" id="cd07995">
    <property type="entry name" value="TPK"/>
    <property type="match status" value="1"/>
</dbReference>
<feature type="domain" description="Thiamin pyrophosphokinase thiamin-binding" evidence="6">
    <location>
        <begin position="123"/>
        <end position="193"/>
    </location>
</feature>
<evidence type="ECO:0000256" key="5">
    <source>
        <dbReference type="NCBIfam" id="TIGR01378"/>
    </source>
</evidence>
<dbReference type="PANTHER" id="PTHR41299">
    <property type="entry name" value="THIAMINE PYROPHOSPHOKINASE"/>
    <property type="match status" value="1"/>
</dbReference>
<dbReference type="Gene3D" id="3.40.50.10240">
    <property type="entry name" value="Thiamin pyrophosphokinase, catalytic domain"/>
    <property type="match status" value="1"/>
</dbReference>
<protein>
    <recommendedName>
        <fullName evidence="5">Thiamine diphosphokinase</fullName>
        <ecNumber evidence="5">2.7.6.2</ecNumber>
    </recommendedName>
</protein>
<dbReference type="InterPro" id="IPR053149">
    <property type="entry name" value="TPK"/>
</dbReference>
<dbReference type="AlphaFoldDB" id="A0A1J0KSK4"/>
<dbReference type="GO" id="GO:0006772">
    <property type="term" value="P:thiamine metabolic process"/>
    <property type="evidence" value="ECO:0007669"/>
    <property type="project" value="UniProtKB-UniRule"/>
</dbReference>
<reference evidence="8" key="1">
    <citation type="submission" date="2014-10" db="EMBL/GenBank/DDBJ databases">
        <authorList>
            <person name="Kuske C.R."/>
            <person name="Challacombe J.F."/>
            <person name="Daligault H.E."/>
            <person name="Davenport K.W."/>
            <person name="Johnson S.L."/>
            <person name="Siddaramappa S."/>
            <person name="Petersen J.M."/>
        </authorList>
    </citation>
    <scope>NUCLEOTIDE SEQUENCE [LARGE SCALE GENOMIC DNA]</scope>
    <source>
        <strain evidence="8">CA97-1460</strain>
    </source>
</reference>
<evidence type="ECO:0000259" key="6">
    <source>
        <dbReference type="SMART" id="SM00983"/>
    </source>
</evidence>
<evidence type="ECO:0000256" key="2">
    <source>
        <dbReference type="ARBA" id="ARBA00022741"/>
    </source>
</evidence>
<organism evidence="7 8">
    <name type="scientific">Francisella frigiditurris</name>
    <dbReference type="NCBI Taxonomy" id="1542390"/>
    <lineage>
        <taxon>Bacteria</taxon>
        <taxon>Pseudomonadati</taxon>
        <taxon>Pseudomonadota</taxon>
        <taxon>Gammaproteobacteria</taxon>
        <taxon>Thiotrichales</taxon>
        <taxon>Francisellaceae</taxon>
        <taxon>Francisella</taxon>
    </lineage>
</organism>
<proteinExistence type="predicted"/>
<dbReference type="GO" id="GO:0004788">
    <property type="term" value="F:thiamine diphosphokinase activity"/>
    <property type="evidence" value="ECO:0007669"/>
    <property type="project" value="UniProtKB-UniRule"/>
</dbReference>
<dbReference type="GO" id="GO:0005524">
    <property type="term" value="F:ATP binding"/>
    <property type="evidence" value="ECO:0007669"/>
    <property type="project" value="UniProtKB-KW"/>
</dbReference>
<evidence type="ECO:0000256" key="1">
    <source>
        <dbReference type="ARBA" id="ARBA00022679"/>
    </source>
</evidence>
<keyword evidence="2" id="KW-0547">Nucleotide-binding</keyword>